<accession>A0ABM2ZHZ6</accession>
<name>A0ABM2ZHZ6_GOSHI</name>
<evidence type="ECO:0000313" key="3">
    <source>
        <dbReference type="RefSeq" id="XP_040942258.1"/>
    </source>
</evidence>
<dbReference type="Proteomes" id="UP000818029">
    <property type="component" value="Chromosome D01"/>
</dbReference>
<protein>
    <recommendedName>
        <fullName evidence="4">Retrotransposon gag domain-containing protein</fullName>
    </recommendedName>
</protein>
<evidence type="ECO:0008006" key="4">
    <source>
        <dbReference type="Google" id="ProtNLM"/>
    </source>
</evidence>
<sequence length="179" mass="21468">MSTKQREGESLQDYVKRFHTTNLNTKNLEDQWAIDAFLMEVQNDHVQYSFTDNRLRSLANLYQRAYKFVKPKEIKKGLFWPFHFPRTRSKAKNTQTTHQNSEKERKNKGTFRFLVTPDEVFSHLLDQRNLRRRQLRHQRSQRRAMGRAPSPFWCNGGSKGASWPQDEAPRRRASEREER</sequence>
<gene>
    <name evidence="3" type="primary">LOC121213539</name>
</gene>
<feature type="compositionally biased region" description="Basic residues" evidence="1">
    <location>
        <begin position="133"/>
        <end position="145"/>
    </location>
</feature>
<dbReference type="GeneID" id="121213539"/>
<reference evidence="2" key="1">
    <citation type="journal article" date="2020" name="Nat. Genet.">
        <title>Genomic diversifications of five Gossypium allopolyploid species and their impact on cotton improvement.</title>
        <authorList>
            <person name="Chen Z.J."/>
            <person name="Sreedasyam A."/>
            <person name="Ando A."/>
            <person name="Song Q."/>
            <person name="De Santiago L.M."/>
            <person name="Hulse-Kemp A.M."/>
            <person name="Ding M."/>
            <person name="Ye W."/>
            <person name="Kirkbride R.C."/>
            <person name="Jenkins J."/>
            <person name="Plott C."/>
            <person name="Lovell J."/>
            <person name="Lin Y.M."/>
            <person name="Vaughn R."/>
            <person name="Liu B."/>
            <person name="Simpson S."/>
            <person name="Scheffler B.E."/>
            <person name="Wen L."/>
            <person name="Saski C.A."/>
            <person name="Grover C.E."/>
            <person name="Hu G."/>
            <person name="Conover J.L."/>
            <person name="Carlson J.W."/>
            <person name="Shu S."/>
            <person name="Boston L.B."/>
            <person name="Williams M."/>
            <person name="Peterson D.G."/>
            <person name="McGee K."/>
            <person name="Jones D.C."/>
            <person name="Wendel J.F."/>
            <person name="Stelly D.M."/>
            <person name="Grimwood J."/>
            <person name="Schmutz J."/>
        </authorList>
    </citation>
    <scope>NUCLEOTIDE SEQUENCE [LARGE SCALE GENOMIC DNA]</scope>
    <source>
        <strain evidence="2">cv. TM-1</strain>
    </source>
</reference>
<feature type="region of interest" description="Disordered" evidence="1">
    <location>
        <begin position="89"/>
        <end position="109"/>
    </location>
</feature>
<feature type="region of interest" description="Disordered" evidence="1">
    <location>
        <begin position="133"/>
        <end position="179"/>
    </location>
</feature>
<evidence type="ECO:0000313" key="2">
    <source>
        <dbReference type="Proteomes" id="UP000818029"/>
    </source>
</evidence>
<evidence type="ECO:0000256" key="1">
    <source>
        <dbReference type="SAM" id="MobiDB-lite"/>
    </source>
</evidence>
<dbReference type="RefSeq" id="XP_040942258.1">
    <property type="nucleotide sequence ID" value="XM_041086324.1"/>
</dbReference>
<feature type="compositionally biased region" description="Basic and acidic residues" evidence="1">
    <location>
        <begin position="167"/>
        <end position="179"/>
    </location>
</feature>
<organism evidence="2 3">
    <name type="scientific">Gossypium hirsutum</name>
    <name type="common">Upland cotton</name>
    <name type="synonym">Gossypium mexicanum</name>
    <dbReference type="NCBI Taxonomy" id="3635"/>
    <lineage>
        <taxon>Eukaryota</taxon>
        <taxon>Viridiplantae</taxon>
        <taxon>Streptophyta</taxon>
        <taxon>Embryophyta</taxon>
        <taxon>Tracheophyta</taxon>
        <taxon>Spermatophyta</taxon>
        <taxon>Magnoliopsida</taxon>
        <taxon>eudicotyledons</taxon>
        <taxon>Gunneridae</taxon>
        <taxon>Pentapetalae</taxon>
        <taxon>rosids</taxon>
        <taxon>malvids</taxon>
        <taxon>Malvales</taxon>
        <taxon>Malvaceae</taxon>
        <taxon>Malvoideae</taxon>
        <taxon>Gossypium</taxon>
    </lineage>
</organism>
<reference evidence="3" key="2">
    <citation type="submission" date="2025-08" db="UniProtKB">
        <authorList>
            <consortium name="RefSeq"/>
        </authorList>
    </citation>
    <scope>IDENTIFICATION</scope>
</reference>
<proteinExistence type="predicted"/>
<keyword evidence="2" id="KW-1185">Reference proteome</keyword>